<feature type="domain" description="Reverse transcriptase" evidence="2">
    <location>
        <begin position="77"/>
        <end position="138"/>
    </location>
</feature>
<dbReference type="Gene3D" id="3.30.70.270">
    <property type="match status" value="1"/>
</dbReference>
<feature type="compositionally biased region" description="Low complexity" evidence="1">
    <location>
        <begin position="7"/>
        <end position="25"/>
    </location>
</feature>
<dbReference type="PANTHER" id="PTHR24559">
    <property type="entry name" value="TRANSPOSON TY3-I GAG-POL POLYPROTEIN"/>
    <property type="match status" value="1"/>
</dbReference>
<sequence length="177" mass="19306">MVKKKSSTIAGGATSSSAVAKATADASKKGAPEVPAAAPKEAPSEWPASTMTKRDEKKARSLGLISRDEGNVILPGATYQRCMQACLGEQIGCNIEVYIDDIVVKTRNAATLIDDLRESFYNIDRYKIKLNPKKCFFGVPGGQVLMYFISERGIEANPLKIKVVLDMDLPRNLRQVQ</sequence>
<dbReference type="Proteomes" id="UP001231189">
    <property type="component" value="Unassembled WGS sequence"/>
</dbReference>
<reference evidence="3" key="1">
    <citation type="submission" date="2023-07" db="EMBL/GenBank/DDBJ databases">
        <title>A chromosome-level genome assembly of Lolium multiflorum.</title>
        <authorList>
            <person name="Chen Y."/>
            <person name="Copetti D."/>
            <person name="Kolliker R."/>
            <person name="Studer B."/>
        </authorList>
    </citation>
    <scope>NUCLEOTIDE SEQUENCE</scope>
    <source>
        <strain evidence="3">02402/16</strain>
        <tissue evidence="3">Leaf</tissue>
    </source>
</reference>
<protein>
    <recommendedName>
        <fullName evidence="2">Reverse transcriptase domain-containing protein</fullName>
    </recommendedName>
</protein>
<name>A0AAD8RB99_LOLMU</name>
<gene>
    <name evidence="3" type="ORF">QYE76_021685</name>
</gene>
<dbReference type="InterPro" id="IPR053134">
    <property type="entry name" value="RNA-dir_DNA_polymerase"/>
</dbReference>
<comment type="caution">
    <text evidence="3">The sequence shown here is derived from an EMBL/GenBank/DDBJ whole genome shotgun (WGS) entry which is preliminary data.</text>
</comment>
<feature type="region of interest" description="Disordered" evidence="1">
    <location>
        <begin position="1"/>
        <end position="60"/>
    </location>
</feature>
<dbReference type="InterPro" id="IPR000477">
    <property type="entry name" value="RT_dom"/>
</dbReference>
<accession>A0AAD8RB99</accession>
<keyword evidence="4" id="KW-1185">Reference proteome</keyword>
<evidence type="ECO:0000256" key="1">
    <source>
        <dbReference type="SAM" id="MobiDB-lite"/>
    </source>
</evidence>
<feature type="compositionally biased region" description="Low complexity" evidence="1">
    <location>
        <begin position="32"/>
        <end position="48"/>
    </location>
</feature>
<dbReference type="PANTHER" id="PTHR24559:SF430">
    <property type="entry name" value="RNA-DIRECTED DNA POLYMERASE"/>
    <property type="match status" value="1"/>
</dbReference>
<dbReference type="InterPro" id="IPR043128">
    <property type="entry name" value="Rev_trsase/Diguanyl_cyclase"/>
</dbReference>
<dbReference type="AlphaFoldDB" id="A0AAD8RB99"/>
<dbReference type="Pfam" id="PF00078">
    <property type="entry name" value="RVT_1"/>
    <property type="match status" value="1"/>
</dbReference>
<proteinExistence type="predicted"/>
<dbReference type="InterPro" id="IPR043502">
    <property type="entry name" value="DNA/RNA_pol_sf"/>
</dbReference>
<evidence type="ECO:0000313" key="3">
    <source>
        <dbReference type="EMBL" id="KAK1616168.1"/>
    </source>
</evidence>
<dbReference type="EMBL" id="JAUUTY010000006">
    <property type="protein sequence ID" value="KAK1616168.1"/>
    <property type="molecule type" value="Genomic_DNA"/>
</dbReference>
<organism evidence="3 4">
    <name type="scientific">Lolium multiflorum</name>
    <name type="common">Italian ryegrass</name>
    <name type="synonym">Lolium perenne subsp. multiflorum</name>
    <dbReference type="NCBI Taxonomy" id="4521"/>
    <lineage>
        <taxon>Eukaryota</taxon>
        <taxon>Viridiplantae</taxon>
        <taxon>Streptophyta</taxon>
        <taxon>Embryophyta</taxon>
        <taxon>Tracheophyta</taxon>
        <taxon>Spermatophyta</taxon>
        <taxon>Magnoliopsida</taxon>
        <taxon>Liliopsida</taxon>
        <taxon>Poales</taxon>
        <taxon>Poaceae</taxon>
        <taxon>BOP clade</taxon>
        <taxon>Pooideae</taxon>
        <taxon>Poodae</taxon>
        <taxon>Poeae</taxon>
        <taxon>Poeae Chloroplast Group 2 (Poeae type)</taxon>
        <taxon>Loliodinae</taxon>
        <taxon>Loliinae</taxon>
        <taxon>Lolium</taxon>
    </lineage>
</organism>
<dbReference type="SUPFAM" id="SSF56672">
    <property type="entry name" value="DNA/RNA polymerases"/>
    <property type="match status" value="1"/>
</dbReference>
<evidence type="ECO:0000313" key="4">
    <source>
        <dbReference type="Proteomes" id="UP001231189"/>
    </source>
</evidence>
<evidence type="ECO:0000259" key="2">
    <source>
        <dbReference type="Pfam" id="PF00078"/>
    </source>
</evidence>